<dbReference type="Proteomes" id="UP000249464">
    <property type="component" value="Unassembled WGS sequence"/>
</dbReference>
<dbReference type="CDD" id="cd15534">
    <property type="entry name" value="PHD2_PHF12_Rco1"/>
    <property type="match status" value="1"/>
</dbReference>
<dbReference type="Pfam" id="PF00628">
    <property type="entry name" value="PHD"/>
    <property type="match status" value="2"/>
</dbReference>
<evidence type="ECO:0000256" key="2">
    <source>
        <dbReference type="ARBA" id="ARBA00022771"/>
    </source>
</evidence>
<feature type="compositionally biased region" description="Low complexity" evidence="5">
    <location>
        <begin position="97"/>
        <end position="135"/>
    </location>
</feature>
<keyword evidence="1" id="KW-0479">Metal-binding</keyword>
<dbReference type="Gene3D" id="3.30.40.10">
    <property type="entry name" value="Zinc/RING finger domain, C3HC4 (zinc finger)"/>
    <property type="match status" value="2"/>
</dbReference>
<dbReference type="PANTHER" id="PTHR47636:SF1">
    <property type="entry name" value="TRANSCRIPTIONAL REGULATORY PROTEIN RCO1"/>
    <property type="match status" value="1"/>
</dbReference>
<feature type="compositionally biased region" description="Polar residues" evidence="5">
    <location>
        <begin position="209"/>
        <end position="218"/>
    </location>
</feature>
<dbReference type="STRING" id="796604.A0A2X0M5Y6"/>
<proteinExistence type="predicted"/>
<reference evidence="7 8" key="1">
    <citation type="submission" date="2016-11" db="EMBL/GenBank/DDBJ databases">
        <authorList>
            <person name="Jaros S."/>
            <person name="Januszkiewicz K."/>
            <person name="Wedrychowicz H."/>
        </authorList>
    </citation>
    <scope>NUCLEOTIDE SEQUENCE [LARGE SCALE GENOMIC DNA]</scope>
</reference>
<feature type="compositionally biased region" description="Basic and acidic residues" evidence="5">
    <location>
        <begin position="69"/>
        <end position="81"/>
    </location>
</feature>
<feature type="region of interest" description="Disordered" evidence="5">
    <location>
        <begin position="97"/>
        <end position="218"/>
    </location>
</feature>
<sequence>MEGFADNVLAYHDVLPPGPHRAAPSSGGGGSALAPQPSAAPPSAQTGAAHVTANGARPLTGLGLGQGESHAEAEDTGRTPRGDGALRAAVASIANYDSSTARASSMDRSAASSSTSNSNSTSTDGDGGSSSVASGHLPPSSDHHSGVPVAQERVRSRLVASTSSSSMLLHHNGDMEVDDDASSSAPPTPFLAGLTETASGDATGDDAVVSSSGTATPVLNPTRELEEQEIALFGAASVEDSLPPPPRELAGKGKVGGWGSTGASAGLGLGDGIIKPGSKRAQKSIKISAGSATSVKGPKILARRAAVSAHKAFSGEEAQLPNNDYCDACLGKGHFLCCDGGCLRSFHFTCLDPPLDVDQVPDEAWYCKACRAAKRRCGPSRATHTKESRDGDVWKESSTRFFRELIHKIDCENPKVFSLGPDIKSLYKNIATGAVGEYIDTTEHRPPSKITGRAVGQEERDGYKLRDKTGKTLICYHCNETASIAKQRRIISCDFCDQHWHLDCLDPPLVGMPPPTRKWMCPAHTQHVLVSRVVTFHLVESVTDALIHYILTYQPKKRIPRSTTTIPVQSRDSTNNGDILVIPKREPRLLDDDRYEEITVNRVRYQVPEETIILDFWGKAGALQASLKASLALKALDKSPAEHGLLATNRHSSPDMDVLSNESDDDALDRRHTSHGPRSSSSLSALDGLALLAEVRFADLQASKEEDAAMGDGVQNWVGSTKEKINGSGGDITHTIAGSETK</sequence>
<dbReference type="AlphaFoldDB" id="A0A2X0M5Y6"/>
<evidence type="ECO:0000256" key="4">
    <source>
        <dbReference type="PROSITE-ProRule" id="PRU00146"/>
    </source>
</evidence>
<protein>
    <submittedName>
        <fullName evidence="7">BQ5605_C003g02432 protein</fullName>
    </submittedName>
</protein>
<name>A0A2X0M5Y6_9BASI</name>
<dbReference type="InterPro" id="IPR013083">
    <property type="entry name" value="Znf_RING/FYVE/PHD"/>
</dbReference>
<organism evidence="7 8">
    <name type="scientific">Microbotryum silenes-dioicae</name>
    <dbReference type="NCBI Taxonomy" id="796604"/>
    <lineage>
        <taxon>Eukaryota</taxon>
        <taxon>Fungi</taxon>
        <taxon>Dikarya</taxon>
        <taxon>Basidiomycota</taxon>
        <taxon>Pucciniomycotina</taxon>
        <taxon>Microbotryomycetes</taxon>
        <taxon>Microbotryales</taxon>
        <taxon>Microbotryaceae</taxon>
        <taxon>Microbotryum</taxon>
    </lineage>
</organism>
<dbReference type="SMART" id="SM00249">
    <property type="entry name" value="PHD"/>
    <property type="match status" value="2"/>
</dbReference>
<dbReference type="PROSITE" id="PS50016">
    <property type="entry name" value="ZF_PHD_2"/>
    <property type="match status" value="2"/>
</dbReference>
<evidence type="ECO:0000313" key="8">
    <source>
        <dbReference type="Proteomes" id="UP000249464"/>
    </source>
</evidence>
<keyword evidence="2 4" id="KW-0863">Zinc-finger</keyword>
<gene>
    <name evidence="7" type="primary">BQ5605_C003g02432</name>
    <name evidence="7" type="ORF">BQ5605_C003G02432</name>
</gene>
<dbReference type="GO" id="GO:0006357">
    <property type="term" value="P:regulation of transcription by RNA polymerase II"/>
    <property type="evidence" value="ECO:0007669"/>
    <property type="project" value="TreeGrafter"/>
</dbReference>
<dbReference type="GO" id="GO:0032221">
    <property type="term" value="C:Rpd3S complex"/>
    <property type="evidence" value="ECO:0007669"/>
    <property type="project" value="TreeGrafter"/>
</dbReference>
<evidence type="ECO:0000313" key="7">
    <source>
        <dbReference type="EMBL" id="SGY40855.1"/>
    </source>
</evidence>
<accession>A0A2X0M5Y6</accession>
<feature type="region of interest" description="Disordered" evidence="5">
    <location>
        <begin position="1"/>
        <end position="83"/>
    </location>
</feature>
<evidence type="ECO:0000256" key="5">
    <source>
        <dbReference type="SAM" id="MobiDB-lite"/>
    </source>
</evidence>
<dbReference type="PANTHER" id="PTHR47636">
    <property type="entry name" value="TRANSCRIPTIONAL REGULATORY PROTEIN RCO1"/>
    <property type="match status" value="1"/>
</dbReference>
<feature type="domain" description="PHD-type" evidence="6">
    <location>
        <begin position="323"/>
        <end position="373"/>
    </location>
</feature>
<dbReference type="InterPro" id="IPR019786">
    <property type="entry name" value="Zinc_finger_PHD-type_CS"/>
</dbReference>
<dbReference type="InterPro" id="IPR001965">
    <property type="entry name" value="Znf_PHD"/>
</dbReference>
<keyword evidence="3" id="KW-0862">Zinc</keyword>
<feature type="region of interest" description="Disordered" evidence="5">
    <location>
        <begin position="645"/>
        <end position="683"/>
    </location>
</feature>
<dbReference type="InterPro" id="IPR019787">
    <property type="entry name" value="Znf_PHD-finger"/>
</dbReference>
<evidence type="ECO:0000256" key="1">
    <source>
        <dbReference type="ARBA" id="ARBA00022723"/>
    </source>
</evidence>
<evidence type="ECO:0000259" key="6">
    <source>
        <dbReference type="PROSITE" id="PS50016"/>
    </source>
</evidence>
<dbReference type="SUPFAM" id="SSF57903">
    <property type="entry name" value="FYVE/PHD zinc finger"/>
    <property type="match status" value="2"/>
</dbReference>
<dbReference type="EMBL" id="FQNC01000042">
    <property type="protein sequence ID" value="SGY40855.1"/>
    <property type="molecule type" value="Genomic_DNA"/>
</dbReference>
<dbReference type="GO" id="GO:0008270">
    <property type="term" value="F:zinc ion binding"/>
    <property type="evidence" value="ECO:0007669"/>
    <property type="project" value="UniProtKB-KW"/>
</dbReference>
<feature type="compositionally biased region" description="Low complexity" evidence="5">
    <location>
        <begin position="157"/>
        <end position="169"/>
    </location>
</feature>
<feature type="compositionally biased region" description="Low complexity" evidence="5">
    <location>
        <begin position="32"/>
        <end position="49"/>
    </location>
</feature>
<dbReference type="PROSITE" id="PS01359">
    <property type="entry name" value="ZF_PHD_1"/>
    <property type="match status" value="1"/>
</dbReference>
<keyword evidence="8" id="KW-1185">Reference proteome</keyword>
<dbReference type="InterPro" id="IPR052819">
    <property type="entry name" value="Chromatin_regulatory_protein"/>
</dbReference>
<evidence type="ECO:0000256" key="3">
    <source>
        <dbReference type="ARBA" id="ARBA00022833"/>
    </source>
</evidence>
<feature type="domain" description="PHD-type" evidence="6">
    <location>
        <begin position="472"/>
        <end position="527"/>
    </location>
</feature>
<dbReference type="InterPro" id="IPR011011">
    <property type="entry name" value="Znf_FYVE_PHD"/>
</dbReference>
<dbReference type="CDD" id="cd15535">
    <property type="entry name" value="PHD1_Rco1"/>
    <property type="match status" value="1"/>
</dbReference>